<keyword evidence="3" id="KW-0210">Decarboxylase</keyword>
<comment type="cofactor">
    <cofactor evidence="1">
        <name>pyridoxal 5'-phosphate</name>
        <dbReference type="ChEBI" id="CHEBI:597326"/>
    </cofactor>
</comment>
<dbReference type="SUPFAM" id="SSF53383">
    <property type="entry name" value="PLP-dependent transferases"/>
    <property type="match status" value="1"/>
</dbReference>
<dbReference type="PANTHER" id="PTHR43277:SF4">
    <property type="entry name" value="ARGININE DECARBOXYLASE"/>
    <property type="match status" value="1"/>
</dbReference>
<evidence type="ECO:0000256" key="3">
    <source>
        <dbReference type="ARBA" id="ARBA00022793"/>
    </source>
</evidence>
<dbReference type="Gene3D" id="3.90.100.10">
    <property type="entry name" value="Orn/Lys/Arg decarboxylase, C-terminal domain"/>
    <property type="match status" value="1"/>
</dbReference>
<accession>W8U3M8</accession>
<dbReference type="SUPFAM" id="SSF55904">
    <property type="entry name" value="Ornithine decarboxylase C-terminal domain"/>
    <property type="match status" value="1"/>
</dbReference>
<dbReference type="PANTHER" id="PTHR43277">
    <property type="entry name" value="ARGININE DECARBOXYLASE"/>
    <property type="match status" value="1"/>
</dbReference>
<evidence type="ECO:0000256" key="2">
    <source>
        <dbReference type="ARBA" id="ARBA00010671"/>
    </source>
</evidence>
<protein>
    <submittedName>
        <fullName evidence="8">Arginine decarboxylase SpeA</fullName>
        <ecNumber evidence="8">4.1.1.19</ecNumber>
    </submittedName>
</protein>
<dbReference type="HOGENOM" id="CLU_025925_2_1_9"/>
<gene>
    <name evidence="8" type="primary">speA2</name>
    <name evidence="8" type="ORF">EAL2_c02880</name>
</gene>
<evidence type="ECO:0000313" key="9">
    <source>
        <dbReference type="Proteomes" id="UP000019591"/>
    </source>
</evidence>
<comment type="similarity">
    <text evidence="2">Belongs to the Orn/Lys/Arg decarboxylase class-I family.</text>
</comment>
<name>W8U3M8_PEPAC</name>
<keyword evidence="5 8" id="KW-0456">Lyase</keyword>
<dbReference type="InterPro" id="IPR015421">
    <property type="entry name" value="PyrdxlP-dep_Trfase_major"/>
</dbReference>
<dbReference type="Pfam" id="PF03711">
    <property type="entry name" value="OKR_DC_1_C"/>
    <property type="match status" value="1"/>
</dbReference>
<dbReference type="InterPro" id="IPR008286">
    <property type="entry name" value="Prn/Lys/Arg_de-COase_C"/>
</dbReference>
<keyword evidence="4" id="KW-0663">Pyridoxal phosphate</keyword>
<feature type="domain" description="Orn/Lys/Arg decarboxylases family 1 pyridoxal-P attachment site" evidence="6">
    <location>
        <begin position="7"/>
        <end position="370"/>
    </location>
</feature>
<evidence type="ECO:0000256" key="5">
    <source>
        <dbReference type="ARBA" id="ARBA00023239"/>
    </source>
</evidence>
<dbReference type="InterPro" id="IPR000310">
    <property type="entry name" value="Orn/Lys/Arg_deCO2ase_major_dom"/>
</dbReference>
<proteinExistence type="inferred from homology"/>
<dbReference type="InterPro" id="IPR015424">
    <property type="entry name" value="PyrdxlP-dep_Trfase"/>
</dbReference>
<dbReference type="Proteomes" id="UP000019591">
    <property type="component" value="Chromosome"/>
</dbReference>
<dbReference type="Pfam" id="PF01276">
    <property type="entry name" value="OKR_DC_1"/>
    <property type="match status" value="1"/>
</dbReference>
<dbReference type="AlphaFoldDB" id="W8U3M8"/>
<dbReference type="eggNOG" id="COG1982">
    <property type="taxonomic scope" value="Bacteria"/>
</dbReference>
<dbReference type="Gene3D" id="3.40.640.10">
    <property type="entry name" value="Type I PLP-dependent aspartate aminotransferase-like (Major domain)"/>
    <property type="match status" value="1"/>
</dbReference>
<sequence length="482" mass="52026">MKSQSSTPILDALVECCDKETIHFDVPGHKGGKGLAYFDTILREKGLRLDINSAKPVDLLNNPSGVIKQAQALAAETFNADHCFFMVGGTTAAVHAMIMSTCKPGEKIIVPRNSHESVIKGLVLSGAVPIYVQPGISKRLGITNGVSMADIKEAINRNRDARAVLLMNPTYYGATSNISEIVRLAHSRGMVVLVDEAHGTHFGFHKDMPMSAMDAGADMSAVSMHKTGGSLTQSSMLLVKNGIVDSRSVMTTVQLMMTTSSSYLLLASLDAARKNLATMGDELVGRALELARDARNRINSIKGLYAFGGELINGDDIFGFDETKLGICVSGIGLSGFEVYDLLREKYNIQVELADGSNILAIVSLGDTRSDIDALVAALEDIIASHSGGKRQIEQPILINPYVVISPREAFYSPKRTVRLEDAEGEVSGESLMLYPHGIPIFAIGERITRDMIDYIKFLKKQSAVLVGTEDPGIEHIKILGM</sequence>
<evidence type="ECO:0000259" key="6">
    <source>
        <dbReference type="Pfam" id="PF01276"/>
    </source>
</evidence>
<dbReference type="KEGG" id="eac:EAL2_c02880"/>
<evidence type="ECO:0000259" key="7">
    <source>
        <dbReference type="Pfam" id="PF03711"/>
    </source>
</evidence>
<dbReference type="InterPro" id="IPR052357">
    <property type="entry name" value="Orn_Lys_Arg_decarboxylase-I"/>
</dbReference>
<dbReference type="EMBL" id="CP007452">
    <property type="protein sequence ID" value="AHM55591.1"/>
    <property type="molecule type" value="Genomic_DNA"/>
</dbReference>
<reference evidence="8 9" key="1">
    <citation type="journal article" date="2014" name="Genome Announc.">
        <title>Complete Genome Sequence of Amino Acid-Utilizing Eubacterium acidaminophilum al-2 (DSM 3953).</title>
        <authorList>
            <person name="Poehlein A."/>
            <person name="Andreesen J.R."/>
            <person name="Daniel R."/>
        </authorList>
    </citation>
    <scope>NUCLEOTIDE SEQUENCE [LARGE SCALE GENOMIC DNA]</scope>
    <source>
        <strain evidence="8 9">DSM 3953</strain>
    </source>
</reference>
<dbReference type="PATRIC" id="fig|1286171.3.peg.225"/>
<organism evidence="8 9">
    <name type="scientific">Peptoclostridium acidaminophilum DSM 3953</name>
    <dbReference type="NCBI Taxonomy" id="1286171"/>
    <lineage>
        <taxon>Bacteria</taxon>
        <taxon>Bacillati</taxon>
        <taxon>Bacillota</taxon>
        <taxon>Clostridia</taxon>
        <taxon>Peptostreptococcales</taxon>
        <taxon>Peptoclostridiaceae</taxon>
        <taxon>Peptoclostridium</taxon>
    </lineage>
</organism>
<dbReference type="GO" id="GO:0008792">
    <property type="term" value="F:arginine decarboxylase activity"/>
    <property type="evidence" value="ECO:0007669"/>
    <property type="project" value="UniProtKB-EC"/>
</dbReference>
<dbReference type="InterPro" id="IPR036633">
    <property type="entry name" value="Prn/Lys/Arg_de-COase_C_sf"/>
</dbReference>
<dbReference type="EC" id="4.1.1.19" evidence="8"/>
<evidence type="ECO:0000256" key="4">
    <source>
        <dbReference type="ARBA" id="ARBA00022898"/>
    </source>
</evidence>
<feature type="domain" description="Orn/Lys/Arg decarboxylase C-terminal" evidence="7">
    <location>
        <begin position="399"/>
        <end position="464"/>
    </location>
</feature>
<evidence type="ECO:0000256" key="1">
    <source>
        <dbReference type="ARBA" id="ARBA00001933"/>
    </source>
</evidence>
<dbReference type="STRING" id="1286171.EAL2_c02880"/>
<evidence type="ECO:0000313" key="8">
    <source>
        <dbReference type="EMBL" id="AHM55591.1"/>
    </source>
</evidence>
<keyword evidence="9" id="KW-1185">Reference proteome</keyword>